<dbReference type="Proteomes" id="UP000324222">
    <property type="component" value="Unassembled WGS sequence"/>
</dbReference>
<sequence>MHLSIHPSIQPSYIRQLIRVHSGQTRADQTPRRARPIPVWRHLLLTNGNTERRVKGMNVIVFNQTLGNFGSFLPTVGQQDAFWSLAGAGGQARSVGQAADRRSYEGS</sequence>
<evidence type="ECO:0000313" key="2">
    <source>
        <dbReference type="Proteomes" id="UP000324222"/>
    </source>
</evidence>
<evidence type="ECO:0000313" key="1">
    <source>
        <dbReference type="EMBL" id="MPC30408.1"/>
    </source>
</evidence>
<protein>
    <submittedName>
        <fullName evidence="1">Uncharacterized protein</fullName>
    </submittedName>
</protein>
<organism evidence="1 2">
    <name type="scientific">Portunus trituberculatus</name>
    <name type="common">Swimming crab</name>
    <name type="synonym">Neptunus trituberculatus</name>
    <dbReference type="NCBI Taxonomy" id="210409"/>
    <lineage>
        <taxon>Eukaryota</taxon>
        <taxon>Metazoa</taxon>
        <taxon>Ecdysozoa</taxon>
        <taxon>Arthropoda</taxon>
        <taxon>Crustacea</taxon>
        <taxon>Multicrustacea</taxon>
        <taxon>Malacostraca</taxon>
        <taxon>Eumalacostraca</taxon>
        <taxon>Eucarida</taxon>
        <taxon>Decapoda</taxon>
        <taxon>Pleocyemata</taxon>
        <taxon>Brachyura</taxon>
        <taxon>Eubrachyura</taxon>
        <taxon>Portunoidea</taxon>
        <taxon>Portunidae</taxon>
        <taxon>Portuninae</taxon>
        <taxon>Portunus</taxon>
    </lineage>
</organism>
<proteinExistence type="predicted"/>
<dbReference type="AlphaFoldDB" id="A0A5B7E9Q4"/>
<name>A0A5B7E9Q4_PORTR</name>
<keyword evidence="2" id="KW-1185">Reference proteome</keyword>
<dbReference type="EMBL" id="VSRR010002248">
    <property type="protein sequence ID" value="MPC30408.1"/>
    <property type="molecule type" value="Genomic_DNA"/>
</dbReference>
<accession>A0A5B7E9Q4</accession>
<comment type="caution">
    <text evidence="1">The sequence shown here is derived from an EMBL/GenBank/DDBJ whole genome shotgun (WGS) entry which is preliminary data.</text>
</comment>
<reference evidence="1 2" key="1">
    <citation type="submission" date="2019-05" db="EMBL/GenBank/DDBJ databases">
        <title>Another draft genome of Portunus trituberculatus and its Hox gene families provides insights of decapod evolution.</title>
        <authorList>
            <person name="Jeong J.-H."/>
            <person name="Song I."/>
            <person name="Kim S."/>
            <person name="Choi T."/>
            <person name="Kim D."/>
            <person name="Ryu S."/>
            <person name="Kim W."/>
        </authorList>
    </citation>
    <scope>NUCLEOTIDE SEQUENCE [LARGE SCALE GENOMIC DNA]</scope>
    <source>
        <tissue evidence="1">Muscle</tissue>
    </source>
</reference>
<gene>
    <name evidence="1" type="ORF">E2C01_023672</name>
</gene>